<dbReference type="InterPro" id="IPR000945">
    <property type="entry name" value="DBH-like"/>
</dbReference>
<comment type="similarity">
    <text evidence="1">Belongs to the copper type II ascorbate-dependent monooxygenase family.</text>
</comment>
<dbReference type="Pfam" id="PF01082">
    <property type="entry name" value="Cu2_monooxygen"/>
    <property type="match status" value="1"/>
</dbReference>
<dbReference type="PANTHER" id="PTHR10157">
    <property type="entry name" value="DOPAMINE BETA HYDROXYLASE RELATED"/>
    <property type="match status" value="1"/>
</dbReference>
<keyword evidence="6" id="KW-1185">Reference proteome</keyword>
<feature type="chain" id="PRO_5003095365" description="DOMON domain-containing protein" evidence="3">
    <location>
        <begin position="34"/>
        <end position="381"/>
    </location>
</feature>
<protein>
    <recommendedName>
        <fullName evidence="4">DOMON domain-containing protein</fullName>
    </recommendedName>
</protein>
<keyword evidence="3" id="KW-0732">Signal</keyword>
<reference evidence="5 6" key="1">
    <citation type="journal article" date="2010" name="Nature">
        <title>The Ectocarpus genome and the independent evolution of multicellularity in brown algae.</title>
        <authorList>
            <person name="Cock J.M."/>
            <person name="Sterck L."/>
            <person name="Rouze P."/>
            <person name="Scornet D."/>
            <person name="Allen A.E."/>
            <person name="Amoutzias G."/>
            <person name="Anthouard V."/>
            <person name="Artiguenave F."/>
            <person name="Aury J.M."/>
            <person name="Badger J.H."/>
            <person name="Beszteri B."/>
            <person name="Billiau K."/>
            <person name="Bonnet E."/>
            <person name="Bothwell J.H."/>
            <person name="Bowler C."/>
            <person name="Boyen C."/>
            <person name="Brownlee C."/>
            <person name="Carrano C.J."/>
            <person name="Charrier B."/>
            <person name="Cho G.Y."/>
            <person name="Coelho S.M."/>
            <person name="Collen J."/>
            <person name="Corre E."/>
            <person name="Da Silva C."/>
            <person name="Delage L."/>
            <person name="Delaroque N."/>
            <person name="Dittami S.M."/>
            <person name="Doulbeau S."/>
            <person name="Elias M."/>
            <person name="Farnham G."/>
            <person name="Gachon C.M."/>
            <person name="Gschloessl B."/>
            <person name="Heesch S."/>
            <person name="Jabbari K."/>
            <person name="Jubin C."/>
            <person name="Kawai H."/>
            <person name="Kimura K."/>
            <person name="Kloareg B."/>
            <person name="Kupper F.C."/>
            <person name="Lang D."/>
            <person name="Le Bail A."/>
            <person name="Leblanc C."/>
            <person name="Lerouge P."/>
            <person name="Lohr M."/>
            <person name="Lopez P.J."/>
            <person name="Martens C."/>
            <person name="Maumus F."/>
            <person name="Michel G."/>
            <person name="Miranda-Saavedra D."/>
            <person name="Morales J."/>
            <person name="Moreau H."/>
            <person name="Motomura T."/>
            <person name="Nagasato C."/>
            <person name="Napoli C.A."/>
            <person name="Nelson D.R."/>
            <person name="Nyvall-Collen P."/>
            <person name="Peters A.F."/>
            <person name="Pommier C."/>
            <person name="Potin P."/>
            <person name="Poulain J."/>
            <person name="Quesneville H."/>
            <person name="Read B."/>
            <person name="Rensing S.A."/>
            <person name="Ritter A."/>
            <person name="Rousvoal S."/>
            <person name="Samanta M."/>
            <person name="Samson G."/>
            <person name="Schroeder D.C."/>
            <person name="Segurens B."/>
            <person name="Strittmatter M."/>
            <person name="Tonon T."/>
            <person name="Tregear J.W."/>
            <person name="Valentin K."/>
            <person name="von Dassow P."/>
            <person name="Yamagishi T."/>
            <person name="Van de Peer Y."/>
            <person name="Wincker P."/>
        </authorList>
    </citation>
    <scope>NUCLEOTIDE SEQUENCE [LARGE SCALE GENOMIC DNA]</scope>
    <source>
        <strain evidence="6">Ec32 / CCAP1310/4</strain>
    </source>
</reference>
<dbReference type="Proteomes" id="UP000002630">
    <property type="component" value="Unassembled WGS sequence"/>
</dbReference>
<dbReference type="PROSITE" id="PS50836">
    <property type="entry name" value="DOMON"/>
    <property type="match status" value="1"/>
</dbReference>
<dbReference type="OrthoDB" id="193961at2759"/>
<dbReference type="InterPro" id="IPR005018">
    <property type="entry name" value="DOMON_domain"/>
</dbReference>
<proteinExistence type="inferred from homology"/>
<accession>D7FP37</accession>
<dbReference type="GO" id="GO:0004500">
    <property type="term" value="F:dopamine beta-monooxygenase activity"/>
    <property type="evidence" value="ECO:0007669"/>
    <property type="project" value="InterPro"/>
</dbReference>
<evidence type="ECO:0000256" key="2">
    <source>
        <dbReference type="SAM" id="MobiDB-lite"/>
    </source>
</evidence>
<dbReference type="InterPro" id="IPR045266">
    <property type="entry name" value="DOH_DOMON"/>
</dbReference>
<evidence type="ECO:0000256" key="3">
    <source>
        <dbReference type="SAM" id="SignalP"/>
    </source>
</evidence>
<name>D7FP37_ECTSI</name>
<evidence type="ECO:0000313" key="5">
    <source>
        <dbReference type="EMBL" id="CBJ30301.1"/>
    </source>
</evidence>
<dbReference type="STRING" id="2880.D7FP37"/>
<dbReference type="InParanoid" id="D7FP37"/>
<organism evidence="5 6">
    <name type="scientific">Ectocarpus siliculosus</name>
    <name type="common">Brown alga</name>
    <name type="synonym">Conferva siliculosa</name>
    <dbReference type="NCBI Taxonomy" id="2880"/>
    <lineage>
        <taxon>Eukaryota</taxon>
        <taxon>Sar</taxon>
        <taxon>Stramenopiles</taxon>
        <taxon>Ochrophyta</taxon>
        <taxon>PX clade</taxon>
        <taxon>Phaeophyceae</taxon>
        <taxon>Ectocarpales</taxon>
        <taxon>Ectocarpaceae</taxon>
        <taxon>Ectocarpus</taxon>
    </lineage>
</organism>
<feature type="signal peptide" evidence="3">
    <location>
        <begin position="1"/>
        <end position="33"/>
    </location>
</feature>
<feature type="region of interest" description="Disordered" evidence="2">
    <location>
        <begin position="297"/>
        <end position="321"/>
    </location>
</feature>
<sequence>MKSTSGTTFGARERLAFALFCGTSVFGLQAVAATDDFNGSSYARNVSLDTNVDIFWTIDLEAETIRVAVHAKAASGWAGVGISEMGGMEGADIVYYEIATGNVTDAHSLVAGAPVVDECTQDWTLLSADASSGGLVFEAERALDTGDAQDRVFEDDSLDGALATRLLAAWGDSESLGYHDVNFAKGEVVMFGGSESADAAEPLVEVKASEDFSYFDVAPKNFTIPTERTWYEETCIKASELPNLDEYHAIGFEGILQEDTAEFVHHLVLTGWYGPPDCGDACFEWLDEIFGGDGSDSYDSEDLSSSNPLDLSGTSGSSSSYSSSYITTYFERNNITLPWFCYNLDDTADIFTWTPGPRNLELPDDVGFLFGNESGGSTPCR</sequence>
<dbReference type="Gene3D" id="2.60.120.310">
    <property type="entry name" value="Copper type II, ascorbate-dependent monooxygenase, N-terminal domain"/>
    <property type="match status" value="1"/>
</dbReference>
<feature type="domain" description="DOMON" evidence="4">
    <location>
        <begin position="50"/>
        <end position="171"/>
    </location>
</feature>
<evidence type="ECO:0000313" key="6">
    <source>
        <dbReference type="Proteomes" id="UP000002630"/>
    </source>
</evidence>
<evidence type="ECO:0000256" key="1">
    <source>
        <dbReference type="ARBA" id="ARBA00010676"/>
    </source>
</evidence>
<dbReference type="GO" id="GO:0005507">
    <property type="term" value="F:copper ion binding"/>
    <property type="evidence" value="ECO:0007669"/>
    <property type="project" value="InterPro"/>
</dbReference>
<dbReference type="AlphaFoldDB" id="D7FP37"/>
<evidence type="ECO:0000259" key="4">
    <source>
        <dbReference type="PROSITE" id="PS50836"/>
    </source>
</evidence>
<dbReference type="InterPro" id="IPR000323">
    <property type="entry name" value="Cu2_ascorb_mOase_N"/>
</dbReference>
<dbReference type="PANTHER" id="PTHR10157:SF23">
    <property type="entry name" value="MOXD1 HOMOLOG 1"/>
    <property type="match status" value="1"/>
</dbReference>
<feature type="compositionally biased region" description="Low complexity" evidence="2">
    <location>
        <begin position="312"/>
        <end position="321"/>
    </location>
</feature>
<dbReference type="EMBL" id="FN649760">
    <property type="protein sequence ID" value="CBJ30301.1"/>
    <property type="molecule type" value="Genomic_DNA"/>
</dbReference>
<dbReference type="eggNOG" id="KOG3568">
    <property type="taxonomic scope" value="Eukaryota"/>
</dbReference>
<gene>
    <name evidence="5" type="ORF">Esi_0185_0017</name>
</gene>
<dbReference type="CDD" id="cd09631">
    <property type="entry name" value="DOMON_DOH"/>
    <property type="match status" value="1"/>
</dbReference>
<dbReference type="InterPro" id="IPR036939">
    <property type="entry name" value="Cu2_ascorb_mOase_N_sf"/>
</dbReference>
<dbReference type="Pfam" id="PF03351">
    <property type="entry name" value="DOMON"/>
    <property type="match status" value="1"/>
</dbReference>